<evidence type="ECO:0000313" key="6">
    <source>
        <dbReference type="Proteomes" id="UP000001964"/>
    </source>
</evidence>
<dbReference type="STRING" id="394221.Mmar10_2090"/>
<keyword evidence="1" id="KW-0719">Serine esterase</keyword>
<sequence length="397" mass="42662">MMLIGCVSMVLPLVPTENDGSPARPAIDTSGLVPDEWEAGRAALRRRFEVEVYGDWPGVAPASVSDQRLVEAGAYDGLGRIEEWDLDLGTVQARLVVILPEAAAAPAPVIVMQTFCGTRTALGGRGDLSAPLNPAARECSEVNGWQGHLMTGVFGRHIAEPPIETILARGYALAFLHPGEIVPDNPDDAPAALDALMPGRESGAIIAWAWGYSRAIDALESDPRLDPARMAVWGHSRNAKSALVAAAFDTRIDLVLAHQAGTGGTTLTRSFAGESVAQITGTYPYWFNERYASYGNNEDGIPLDQHELIALMAPRPLLIGGAWRDAWSDPQGSFRAALGANPVYALYGSEGLRQPSLGAFDPEADIAVFMRRGLHGVQPSDWHAFLEFLDAHFHHSQ</sequence>
<gene>
    <name evidence="5" type="ordered locus">Mmar10_2090</name>
</gene>
<feature type="domain" description="4-O-methyl-glucuronoyl methylesterase-like" evidence="4">
    <location>
        <begin position="200"/>
        <end position="348"/>
    </location>
</feature>
<dbReference type="HOGENOM" id="CLU_045118_0_0_5"/>
<dbReference type="KEGG" id="mmr:Mmar10_2090"/>
<evidence type="ECO:0000256" key="2">
    <source>
        <dbReference type="ARBA" id="ARBA00022729"/>
    </source>
</evidence>
<dbReference type="InterPro" id="IPR054579">
    <property type="entry name" value="GCE-like_dom"/>
</dbReference>
<dbReference type="eggNOG" id="COG1073">
    <property type="taxonomic scope" value="Bacteria"/>
</dbReference>
<evidence type="ECO:0000259" key="4">
    <source>
        <dbReference type="Pfam" id="PF22244"/>
    </source>
</evidence>
<dbReference type="Gene3D" id="3.40.50.1820">
    <property type="entry name" value="alpha/beta hydrolase"/>
    <property type="match status" value="1"/>
</dbReference>
<dbReference type="Pfam" id="PF22244">
    <property type="entry name" value="GCE_fung"/>
    <property type="match status" value="1"/>
</dbReference>
<name>Q0AMV5_MARMM</name>
<dbReference type="Proteomes" id="UP000001964">
    <property type="component" value="Chromosome"/>
</dbReference>
<protein>
    <submittedName>
        <fullName evidence="5">Putative acetyl xylan esterase</fullName>
    </submittedName>
</protein>
<evidence type="ECO:0000256" key="3">
    <source>
        <dbReference type="ARBA" id="ARBA00022801"/>
    </source>
</evidence>
<evidence type="ECO:0000313" key="5">
    <source>
        <dbReference type="EMBL" id="ABI66382.1"/>
    </source>
</evidence>
<dbReference type="ESTHER" id="marmm-q0amv5">
    <property type="family name" value="Glucuronoyl_esterase"/>
</dbReference>
<proteinExistence type="predicted"/>
<dbReference type="SUPFAM" id="SSF53474">
    <property type="entry name" value="alpha/beta-Hydrolases"/>
    <property type="match status" value="1"/>
</dbReference>
<dbReference type="GO" id="GO:0052689">
    <property type="term" value="F:carboxylic ester hydrolase activity"/>
    <property type="evidence" value="ECO:0007669"/>
    <property type="project" value="UniProtKB-KW"/>
</dbReference>
<accession>Q0AMV5</accession>
<keyword evidence="6" id="KW-1185">Reference proteome</keyword>
<evidence type="ECO:0000256" key="1">
    <source>
        <dbReference type="ARBA" id="ARBA00022487"/>
    </source>
</evidence>
<keyword evidence="2" id="KW-0732">Signal</keyword>
<dbReference type="AlphaFoldDB" id="Q0AMV5"/>
<dbReference type="InterPro" id="IPR029058">
    <property type="entry name" value="AB_hydrolase_fold"/>
</dbReference>
<organism evidence="5 6">
    <name type="scientific">Maricaulis maris (strain MCS10)</name>
    <name type="common">Caulobacter maris</name>
    <dbReference type="NCBI Taxonomy" id="394221"/>
    <lineage>
        <taxon>Bacteria</taxon>
        <taxon>Pseudomonadati</taxon>
        <taxon>Pseudomonadota</taxon>
        <taxon>Alphaproteobacteria</taxon>
        <taxon>Maricaulales</taxon>
        <taxon>Maricaulaceae</taxon>
        <taxon>Maricaulis</taxon>
    </lineage>
</organism>
<reference evidence="5 6" key="1">
    <citation type="submission" date="2006-08" db="EMBL/GenBank/DDBJ databases">
        <title>Complete sequence of Maricaulis maris MCS10.</title>
        <authorList>
            <consortium name="US DOE Joint Genome Institute"/>
            <person name="Copeland A."/>
            <person name="Lucas S."/>
            <person name="Lapidus A."/>
            <person name="Barry K."/>
            <person name="Detter J.C."/>
            <person name="Glavina del Rio T."/>
            <person name="Hammon N."/>
            <person name="Israni S."/>
            <person name="Dalin E."/>
            <person name="Tice H."/>
            <person name="Pitluck S."/>
            <person name="Saunders E."/>
            <person name="Brettin T."/>
            <person name="Bruce D."/>
            <person name="Han C."/>
            <person name="Tapia R."/>
            <person name="Gilna P."/>
            <person name="Schmutz J."/>
            <person name="Larimer F."/>
            <person name="Land M."/>
            <person name="Hauser L."/>
            <person name="Kyrpides N."/>
            <person name="Mikhailova N."/>
            <person name="Viollier P."/>
            <person name="Stephens C."/>
            <person name="Richardson P."/>
        </authorList>
    </citation>
    <scope>NUCLEOTIDE SEQUENCE [LARGE SCALE GENOMIC DNA]</scope>
    <source>
        <strain evidence="5 6">MCS10</strain>
    </source>
</reference>
<dbReference type="EMBL" id="CP000449">
    <property type="protein sequence ID" value="ABI66382.1"/>
    <property type="molecule type" value="Genomic_DNA"/>
</dbReference>
<keyword evidence="3" id="KW-0378">Hydrolase</keyword>